<comment type="similarity">
    <text evidence="1">Belongs to the ROK (NagC/XylR) family.</text>
</comment>
<name>A0A0R1P5E8_9LACO</name>
<keyword evidence="2" id="KW-0418">Kinase</keyword>
<dbReference type="CDD" id="cd24152">
    <property type="entry name" value="ASKHA_NBD_ROK-like"/>
    <property type="match status" value="1"/>
</dbReference>
<evidence type="ECO:0000313" key="2">
    <source>
        <dbReference type="EMBL" id="KRL27686.1"/>
    </source>
</evidence>
<dbReference type="PANTHER" id="PTHR18964">
    <property type="entry name" value="ROK (REPRESSOR, ORF, KINASE) FAMILY"/>
    <property type="match status" value="1"/>
</dbReference>
<dbReference type="Pfam" id="PF00480">
    <property type="entry name" value="ROK"/>
    <property type="match status" value="1"/>
</dbReference>
<reference evidence="2 3" key="1">
    <citation type="journal article" date="2015" name="Genome Announc.">
        <title>Expanding the biotechnology potential of lactobacilli through comparative genomics of 213 strains and associated genera.</title>
        <authorList>
            <person name="Sun Z."/>
            <person name="Harris H.M."/>
            <person name="McCann A."/>
            <person name="Guo C."/>
            <person name="Argimon S."/>
            <person name="Zhang W."/>
            <person name="Yang X."/>
            <person name="Jeffery I.B."/>
            <person name="Cooney J.C."/>
            <person name="Kagawa T.F."/>
            <person name="Liu W."/>
            <person name="Song Y."/>
            <person name="Salvetti E."/>
            <person name="Wrobel A."/>
            <person name="Rasinkangas P."/>
            <person name="Parkhill J."/>
            <person name="Rea M.C."/>
            <person name="O'Sullivan O."/>
            <person name="Ritari J."/>
            <person name="Douillard F.P."/>
            <person name="Paul Ross R."/>
            <person name="Yang R."/>
            <person name="Briner A.E."/>
            <person name="Felis G.E."/>
            <person name="de Vos W.M."/>
            <person name="Barrangou R."/>
            <person name="Klaenhammer T.R."/>
            <person name="Caufield P.W."/>
            <person name="Cui Y."/>
            <person name="Zhang H."/>
            <person name="O'Toole P.W."/>
        </authorList>
    </citation>
    <scope>NUCLEOTIDE SEQUENCE [LARGE SCALE GENOMIC DNA]</scope>
    <source>
        <strain evidence="2 3">DSM 13145</strain>
    </source>
</reference>
<dbReference type="PANTHER" id="PTHR18964:SF170">
    <property type="entry name" value="SUGAR KINASE"/>
    <property type="match status" value="1"/>
</dbReference>
<keyword evidence="2" id="KW-0808">Transferase</keyword>
<accession>A0A0R1P5E8</accession>
<proteinExistence type="inferred from homology"/>
<dbReference type="Proteomes" id="UP000051445">
    <property type="component" value="Unassembled WGS sequence"/>
</dbReference>
<organism evidence="2 3">
    <name type="scientific">Limosilactobacillus frumenti DSM 13145</name>
    <dbReference type="NCBI Taxonomy" id="1423746"/>
    <lineage>
        <taxon>Bacteria</taxon>
        <taxon>Bacillati</taxon>
        <taxon>Bacillota</taxon>
        <taxon>Bacilli</taxon>
        <taxon>Lactobacillales</taxon>
        <taxon>Lactobacillaceae</taxon>
        <taxon>Limosilactobacillus</taxon>
    </lineage>
</organism>
<comment type="caution">
    <text evidence="2">The sequence shown here is derived from an EMBL/GenBank/DDBJ whole genome shotgun (WGS) entry which is preliminary data.</text>
</comment>
<dbReference type="GO" id="GO:0016301">
    <property type="term" value="F:kinase activity"/>
    <property type="evidence" value="ECO:0007669"/>
    <property type="project" value="UniProtKB-KW"/>
</dbReference>
<evidence type="ECO:0000256" key="1">
    <source>
        <dbReference type="ARBA" id="ARBA00006479"/>
    </source>
</evidence>
<sequence>MKAGELMQREYLSIDVGGTAIKSARINHSGNIISKFRVATPRTKEAFLTTLLNIWHENSSVVAVCVSVPGIVNSKTGQVQFTGALAYMGVFDLGDYLSAKTSLPVYVGNDANCATLAEMWLGNLSEVNTGAVVTLGTSVGGGIVVNGRLLHGPHFRAGELSAIITNRDDPVAKQRTVGATTSAVQMVRQVATACRLTDPDDGRKVFEYINARDDRAWAIFTAYCRRVAILLINLQAVLDLDVVLIGGGISAQPILITEIQRQFKQVQASDRRLTDDIRIPVIEAAKFGNEANLLGALYGFFLKFEE</sequence>
<dbReference type="SUPFAM" id="SSF53067">
    <property type="entry name" value="Actin-like ATPase domain"/>
    <property type="match status" value="1"/>
</dbReference>
<dbReference type="STRING" id="1423746.FD27_GL000426"/>
<gene>
    <name evidence="2" type="ORF">FD27_GL000426</name>
</gene>
<protein>
    <submittedName>
        <fullName evidence="2">ROK family sugar kinase</fullName>
    </submittedName>
</protein>
<dbReference type="EMBL" id="AZER01000014">
    <property type="protein sequence ID" value="KRL27686.1"/>
    <property type="molecule type" value="Genomic_DNA"/>
</dbReference>
<dbReference type="PATRIC" id="fig|1423746.3.peg.434"/>
<dbReference type="InterPro" id="IPR043129">
    <property type="entry name" value="ATPase_NBD"/>
</dbReference>
<dbReference type="AlphaFoldDB" id="A0A0R1P5E8"/>
<keyword evidence="3" id="KW-1185">Reference proteome</keyword>
<dbReference type="Gene3D" id="3.30.420.40">
    <property type="match status" value="2"/>
</dbReference>
<evidence type="ECO:0000313" key="3">
    <source>
        <dbReference type="Proteomes" id="UP000051445"/>
    </source>
</evidence>
<dbReference type="InterPro" id="IPR000600">
    <property type="entry name" value="ROK"/>
</dbReference>